<feature type="region of interest" description="Disordered" evidence="1">
    <location>
        <begin position="151"/>
        <end position="171"/>
    </location>
</feature>
<gene>
    <name evidence="2" type="ORF">P153DRAFT_375930</name>
</gene>
<feature type="compositionally biased region" description="Polar residues" evidence="1">
    <location>
        <begin position="263"/>
        <end position="277"/>
    </location>
</feature>
<feature type="compositionally biased region" description="Basic and acidic residues" evidence="1">
    <location>
        <begin position="318"/>
        <end position="327"/>
    </location>
</feature>
<feature type="compositionally biased region" description="Polar residues" evidence="1">
    <location>
        <begin position="349"/>
        <end position="359"/>
    </location>
</feature>
<reference evidence="2" key="1">
    <citation type="journal article" date="2020" name="Stud. Mycol.">
        <title>101 Dothideomycetes genomes: a test case for predicting lifestyles and emergence of pathogens.</title>
        <authorList>
            <person name="Haridas S."/>
            <person name="Albert R."/>
            <person name="Binder M."/>
            <person name="Bloem J."/>
            <person name="Labutti K."/>
            <person name="Salamov A."/>
            <person name="Andreopoulos B."/>
            <person name="Baker S."/>
            <person name="Barry K."/>
            <person name="Bills G."/>
            <person name="Bluhm B."/>
            <person name="Cannon C."/>
            <person name="Castanera R."/>
            <person name="Culley D."/>
            <person name="Daum C."/>
            <person name="Ezra D."/>
            <person name="Gonzalez J."/>
            <person name="Henrissat B."/>
            <person name="Kuo A."/>
            <person name="Liang C."/>
            <person name="Lipzen A."/>
            <person name="Lutzoni F."/>
            <person name="Magnuson J."/>
            <person name="Mondo S."/>
            <person name="Nolan M."/>
            <person name="Ohm R."/>
            <person name="Pangilinan J."/>
            <person name="Park H.-J."/>
            <person name="Ramirez L."/>
            <person name="Alfaro M."/>
            <person name="Sun H."/>
            <person name="Tritt A."/>
            <person name="Yoshinaga Y."/>
            <person name="Zwiers L.-H."/>
            <person name="Turgeon B."/>
            <person name="Goodwin S."/>
            <person name="Spatafora J."/>
            <person name="Crous P."/>
            <person name="Grigoriev I."/>
        </authorList>
    </citation>
    <scope>NUCLEOTIDE SEQUENCE</scope>
    <source>
        <strain evidence="2">CBS 119687</strain>
    </source>
</reference>
<name>A0A6A6AEW4_9PLEO</name>
<evidence type="ECO:0000256" key="1">
    <source>
        <dbReference type="SAM" id="MobiDB-lite"/>
    </source>
</evidence>
<dbReference type="GeneID" id="54410049"/>
<dbReference type="OrthoDB" id="506431at2759"/>
<evidence type="ECO:0000313" key="2">
    <source>
        <dbReference type="EMBL" id="KAF2129467.1"/>
    </source>
</evidence>
<evidence type="ECO:0000313" key="3">
    <source>
        <dbReference type="Proteomes" id="UP000799771"/>
    </source>
</evidence>
<feature type="compositionally biased region" description="Basic residues" evidence="1">
    <location>
        <begin position="27"/>
        <end position="41"/>
    </location>
</feature>
<feature type="region of interest" description="Disordered" evidence="1">
    <location>
        <begin position="349"/>
        <end position="419"/>
    </location>
</feature>
<organism evidence="2 3">
    <name type="scientific">Dothidotthia symphoricarpi CBS 119687</name>
    <dbReference type="NCBI Taxonomy" id="1392245"/>
    <lineage>
        <taxon>Eukaryota</taxon>
        <taxon>Fungi</taxon>
        <taxon>Dikarya</taxon>
        <taxon>Ascomycota</taxon>
        <taxon>Pezizomycotina</taxon>
        <taxon>Dothideomycetes</taxon>
        <taxon>Pleosporomycetidae</taxon>
        <taxon>Pleosporales</taxon>
        <taxon>Dothidotthiaceae</taxon>
        <taxon>Dothidotthia</taxon>
    </lineage>
</organism>
<feature type="compositionally biased region" description="Polar residues" evidence="1">
    <location>
        <begin position="393"/>
        <end position="406"/>
    </location>
</feature>
<protein>
    <submittedName>
        <fullName evidence="2">Uncharacterized protein</fullName>
    </submittedName>
</protein>
<sequence length="490" mass="54376">MAWFMRGVQSAVFHYASCAPCAGYKDSKRRRREAKLQRKAREKLMLEDPEAYHHPEPTGTNPYWSEEMALGPGPPPRRARRANTGSTRGMGMGITKAGTQSTVGGSTIDVHGADDMRLSDDTLEDENWNRKRYQREDEDLWGLDEAPLPIHHTTSGSSTTLSMRRPGTSASGSYYSARAPPVNDLHPPIVSMPSPDPADNRWMLQPPPKASVMAGKERARNRSRSGSGASSRVELGLQRERSVQRRVSTRRTRQTLDRGQIQDLPSISPQGSYTNLLAGQRHDRCRTPQARPPSSSSSHFKPRDTPMVRTDTMTTHHSPRDPTDALIRRTRTAPIPDIKVIRVRQSRQLLSTVQSSATDRSPSRTRTLLPLPPSSNDQNALPEKPSPVHNPHTRYSTTSSPASSHPYTMKPRASLTSTDISPLNALQSLVPSDSDRDVPLAKKHSWANTGFGVSRAWGTPELADEEPVRVPFDSLGAAARDPKFRWSVDF</sequence>
<dbReference type="EMBL" id="ML977506">
    <property type="protein sequence ID" value="KAF2129467.1"/>
    <property type="molecule type" value="Genomic_DNA"/>
</dbReference>
<feature type="compositionally biased region" description="Basic and acidic residues" evidence="1">
    <location>
        <begin position="42"/>
        <end position="56"/>
    </location>
</feature>
<dbReference type="Proteomes" id="UP000799771">
    <property type="component" value="Unassembled WGS sequence"/>
</dbReference>
<feature type="region of interest" description="Disordered" evidence="1">
    <location>
        <begin position="26"/>
        <end position="105"/>
    </location>
</feature>
<dbReference type="RefSeq" id="XP_033523856.1">
    <property type="nucleotide sequence ID" value="XM_033669617.1"/>
</dbReference>
<feature type="region of interest" description="Disordered" evidence="1">
    <location>
        <begin position="204"/>
        <end position="331"/>
    </location>
</feature>
<accession>A0A6A6AEW4</accession>
<feature type="compositionally biased region" description="Low complexity" evidence="1">
    <location>
        <begin position="153"/>
        <end position="162"/>
    </location>
</feature>
<proteinExistence type="predicted"/>
<dbReference type="AlphaFoldDB" id="A0A6A6AEW4"/>
<keyword evidence="3" id="KW-1185">Reference proteome</keyword>